<keyword evidence="3" id="KW-1185">Reference proteome</keyword>
<accession>B0DVL0</accession>
<evidence type="ECO:0000313" key="3">
    <source>
        <dbReference type="Proteomes" id="UP000001194"/>
    </source>
</evidence>
<dbReference type="HOGENOM" id="CLU_115037_0_0_1"/>
<dbReference type="EMBL" id="DS547139">
    <property type="protein sequence ID" value="EDR01406.1"/>
    <property type="molecule type" value="Genomic_DNA"/>
</dbReference>
<dbReference type="KEGG" id="lbc:LACBIDRAFT_333333"/>
<organism evidence="3">
    <name type="scientific">Laccaria bicolor (strain S238N-H82 / ATCC MYA-4686)</name>
    <name type="common">Bicoloured deceiver</name>
    <name type="synonym">Laccaria laccata var. bicolor</name>
    <dbReference type="NCBI Taxonomy" id="486041"/>
    <lineage>
        <taxon>Eukaryota</taxon>
        <taxon>Fungi</taxon>
        <taxon>Dikarya</taxon>
        <taxon>Basidiomycota</taxon>
        <taxon>Agaricomycotina</taxon>
        <taxon>Agaricomycetes</taxon>
        <taxon>Agaricomycetidae</taxon>
        <taxon>Agaricales</taxon>
        <taxon>Agaricineae</taxon>
        <taxon>Hydnangiaceae</taxon>
        <taxon>Laccaria</taxon>
    </lineage>
</organism>
<protein>
    <submittedName>
        <fullName evidence="2">Predicted protein</fullName>
    </submittedName>
</protein>
<name>B0DVL0_LACBS</name>
<dbReference type="AlphaFoldDB" id="B0DVL0"/>
<dbReference type="InParanoid" id="B0DVL0"/>
<dbReference type="Proteomes" id="UP000001194">
    <property type="component" value="Unassembled WGS sequence"/>
</dbReference>
<gene>
    <name evidence="2" type="ORF">LACBIDRAFT_333333</name>
</gene>
<sequence>MTPTTRQLSLHPVVHRLTKEISFNPSNEPASIPSPLIQQQLFAIGRRQTSHTHQSSHRLGPPAPLSCHSPLPKLTQRSDLLGNLIPDAVFVVTYMVYVPPSGPLSAFTTRIRCLWAQRSHSVDSRRHHATVTSHIRITDWALGPRLFSRGHRPLWRMGGVAIAHSLTNSCWDTTHVNVISQNMNGHSLTFYFHKFHNDDDWYQVKTG</sequence>
<dbReference type="GeneID" id="6083597"/>
<evidence type="ECO:0000313" key="2">
    <source>
        <dbReference type="EMBL" id="EDR01406.1"/>
    </source>
</evidence>
<proteinExistence type="predicted"/>
<reference evidence="2 3" key="1">
    <citation type="journal article" date="2008" name="Nature">
        <title>The genome of Laccaria bicolor provides insights into mycorrhizal symbiosis.</title>
        <authorList>
            <person name="Martin F."/>
            <person name="Aerts A."/>
            <person name="Ahren D."/>
            <person name="Brun A."/>
            <person name="Danchin E.G.J."/>
            <person name="Duchaussoy F."/>
            <person name="Gibon J."/>
            <person name="Kohler A."/>
            <person name="Lindquist E."/>
            <person name="Pereda V."/>
            <person name="Salamov A."/>
            <person name="Shapiro H.J."/>
            <person name="Wuyts J."/>
            <person name="Blaudez D."/>
            <person name="Buee M."/>
            <person name="Brokstein P."/>
            <person name="Canbaeck B."/>
            <person name="Cohen D."/>
            <person name="Courty P.E."/>
            <person name="Coutinho P.M."/>
            <person name="Delaruelle C."/>
            <person name="Detter J.C."/>
            <person name="Deveau A."/>
            <person name="DiFazio S."/>
            <person name="Duplessis S."/>
            <person name="Fraissinet-Tachet L."/>
            <person name="Lucic E."/>
            <person name="Frey-Klett P."/>
            <person name="Fourrey C."/>
            <person name="Feussner I."/>
            <person name="Gay G."/>
            <person name="Grimwood J."/>
            <person name="Hoegger P.J."/>
            <person name="Jain P."/>
            <person name="Kilaru S."/>
            <person name="Labbe J."/>
            <person name="Lin Y.C."/>
            <person name="Legue V."/>
            <person name="Le Tacon F."/>
            <person name="Marmeisse R."/>
            <person name="Melayah D."/>
            <person name="Montanini B."/>
            <person name="Muratet M."/>
            <person name="Nehls U."/>
            <person name="Niculita-Hirzel H."/>
            <person name="Oudot-Le Secq M.P."/>
            <person name="Peter M."/>
            <person name="Quesneville H."/>
            <person name="Rajashekar B."/>
            <person name="Reich M."/>
            <person name="Rouhier N."/>
            <person name="Schmutz J."/>
            <person name="Yin T."/>
            <person name="Chalot M."/>
            <person name="Henrissat B."/>
            <person name="Kuees U."/>
            <person name="Lucas S."/>
            <person name="Van de Peer Y."/>
            <person name="Podila G.K."/>
            <person name="Polle A."/>
            <person name="Pukkila P.J."/>
            <person name="Richardson P.M."/>
            <person name="Rouze P."/>
            <person name="Sanders I.R."/>
            <person name="Stajich J.E."/>
            <person name="Tunlid A."/>
            <person name="Tuskan G."/>
            <person name="Grigoriev I.V."/>
        </authorList>
    </citation>
    <scope>NUCLEOTIDE SEQUENCE [LARGE SCALE GENOMIC DNA]</scope>
    <source>
        <strain evidence="3">S238N-H82 / ATCC MYA-4686</strain>
    </source>
</reference>
<dbReference type="RefSeq" id="XP_001887951.1">
    <property type="nucleotide sequence ID" value="XM_001887916.1"/>
</dbReference>
<evidence type="ECO:0000256" key="1">
    <source>
        <dbReference type="SAM" id="MobiDB-lite"/>
    </source>
</evidence>
<dbReference type="OrthoDB" id="3102180at2759"/>
<feature type="region of interest" description="Disordered" evidence="1">
    <location>
        <begin position="47"/>
        <end position="68"/>
    </location>
</feature>